<feature type="domain" description="SLC26A/SulP transporter" evidence="6">
    <location>
        <begin position="11"/>
        <end position="385"/>
    </location>
</feature>
<feature type="transmembrane region" description="Helical" evidence="5">
    <location>
        <begin position="88"/>
        <end position="114"/>
    </location>
</feature>
<dbReference type="PANTHER" id="PTHR11814">
    <property type="entry name" value="SULFATE TRANSPORTER"/>
    <property type="match status" value="1"/>
</dbReference>
<dbReference type="STRING" id="915059.NH26_10580"/>
<evidence type="ECO:0000313" key="7">
    <source>
        <dbReference type="EMBL" id="OHX66769.1"/>
    </source>
</evidence>
<feature type="transmembrane region" description="Helical" evidence="5">
    <location>
        <begin position="299"/>
        <end position="321"/>
    </location>
</feature>
<sequence>MKDQQNFFSNLKSDLPASIVVFLVAMPLCLGIALASGAPLFSGIIAGIVGGIVVSAISGSQLGVSGPAAGLAVIVLNAIQDLGTFETFLLAVVIAGVFQIILGAIKAGVIGYYFPSSVIKGMLTGIGLIIFLKQIPHAVGYDADPEGDFAFFQLDGHNTFSELWYMTESITWGSLVITLISLTILISWDKPFIKKTFLKGVPGPLVAVALGIILNVWFDNIPTLDITSEHLVAIPVANSVGEFFNQFTLPDFTQITNSKVYIVALTIAVVASLETLLSVEATDKLDPQKRITPTNRELVAQGAGNIVSGLIGGLPVTQVIVRSSANVQSGGKTRASAFLHGIFLLICVMVIPEVLNLIPLASLASILLVVGYKLINPKQFKVLYKKGFNLFLPFIVTVIGIVFTDLLKGIGLGMVVGIINILWNNFKVPYHLDPQNIDLKDPLVIQLAEDVSFLNKASIQRTFNKIPNGVEVILDASKNHSIHPDVLEIIEDFEKAAHEREIKLSLVGFEKIGKYDPESDFHKLF</sequence>
<dbReference type="InterPro" id="IPR001902">
    <property type="entry name" value="SLC26A/SulP_fam"/>
</dbReference>
<dbReference type="GO" id="GO:0055085">
    <property type="term" value="P:transmembrane transport"/>
    <property type="evidence" value="ECO:0007669"/>
    <property type="project" value="InterPro"/>
</dbReference>
<feature type="transmembrane region" description="Helical" evidence="5">
    <location>
        <begin position="20"/>
        <end position="38"/>
    </location>
</feature>
<dbReference type="InterPro" id="IPR011547">
    <property type="entry name" value="SLC26A/SulP_dom"/>
</dbReference>
<evidence type="ECO:0000313" key="8">
    <source>
        <dbReference type="Proteomes" id="UP000179797"/>
    </source>
</evidence>
<evidence type="ECO:0000259" key="6">
    <source>
        <dbReference type="Pfam" id="PF00916"/>
    </source>
</evidence>
<protein>
    <recommendedName>
        <fullName evidence="6">SLC26A/SulP transporter domain-containing protein</fullName>
    </recommendedName>
</protein>
<dbReference type="EMBL" id="JRYR02000001">
    <property type="protein sequence ID" value="OHX66769.1"/>
    <property type="molecule type" value="Genomic_DNA"/>
</dbReference>
<feature type="transmembrane region" description="Helical" evidence="5">
    <location>
        <begin position="387"/>
        <end position="403"/>
    </location>
</feature>
<feature type="transmembrane region" description="Helical" evidence="5">
    <location>
        <begin position="260"/>
        <end position="279"/>
    </location>
</feature>
<keyword evidence="2 5" id="KW-0812">Transmembrane</keyword>
<name>A0A1S1Z0H6_FLAPC</name>
<dbReference type="AlphaFoldDB" id="A0A1S1Z0H6"/>
<evidence type="ECO:0000256" key="1">
    <source>
        <dbReference type="ARBA" id="ARBA00004141"/>
    </source>
</evidence>
<keyword evidence="8" id="KW-1185">Reference proteome</keyword>
<evidence type="ECO:0000256" key="3">
    <source>
        <dbReference type="ARBA" id="ARBA00022989"/>
    </source>
</evidence>
<keyword evidence="3 5" id="KW-1133">Transmembrane helix</keyword>
<evidence type="ECO:0000256" key="4">
    <source>
        <dbReference type="ARBA" id="ARBA00023136"/>
    </source>
</evidence>
<keyword evidence="4 5" id="KW-0472">Membrane</keyword>
<comment type="caution">
    <text evidence="7">The sequence shown here is derived from an EMBL/GenBank/DDBJ whole genome shotgun (WGS) entry which is preliminary data.</text>
</comment>
<proteinExistence type="predicted"/>
<feature type="transmembrane region" description="Helical" evidence="5">
    <location>
        <begin position="333"/>
        <end position="351"/>
    </location>
</feature>
<organism evidence="7 8">
    <name type="scientific">Flammeovirga pacifica</name>
    <dbReference type="NCBI Taxonomy" id="915059"/>
    <lineage>
        <taxon>Bacteria</taxon>
        <taxon>Pseudomonadati</taxon>
        <taxon>Bacteroidota</taxon>
        <taxon>Cytophagia</taxon>
        <taxon>Cytophagales</taxon>
        <taxon>Flammeovirgaceae</taxon>
        <taxon>Flammeovirga</taxon>
    </lineage>
</organism>
<dbReference type="Proteomes" id="UP000179797">
    <property type="component" value="Unassembled WGS sequence"/>
</dbReference>
<gene>
    <name evidence="7" type="ORF">NH26_10580</name>
</gene>
<feature type="transmembrane region" description="Helical" evidence="5">
    <location>
        <begin position="170"/>
        <end position="188"/>
    </location>
</feature>
<feature type="transmembrane region" description="Helical" evidence="5">
    <location>
        <begin position="44"/>
        <end position="76"/>
    </location>
</feature>
<dbReference type="Pfam" id="PF00916">
    <property type="entry name" value="Sulfate_transp"/>
    <property type="match status" value="1"/>
</dbReference>
<dbReference type="RefSeq" id="WP_044222742.1">
    <property type="nucleotide sequence ID" value="NZ_JRYR02000001.1"/>
</dbReference>
<dbReference type="OrthoDB" id="9769739at2"/>
<evidence type="ECO:0000256" key="5">
    <source>
        <dbReference type="SAM" id="Phobius"/>
    </source>
</evidence>
<feature type="transmembrane region" description="Helical" evidence="5">
    <location>
        <begin position="409"/>
        <end position="426"/>
    </location>
</feature>
<feature type="transmembrane region" description="Helical" evidence="5">
    <location>
        <begin position="200"/>
        <end position="218"/>
    </location>
</feature>
<evidence type="ECO:0000256" key="2">
    <source>
        <dbReference type="ARBA" id="ARBA00022692"/>
    </source>
</evidence>
<comment type="subcellular location">
    <subcellularLocation>
        <location evidence="1">Membrane</location>
        <topology evidence="1">Multi-pass membrane protein</topology>
    </subcellularLocation>
</comment>
<dbReference type="GO" id="GO:0016020">
    <property type="term" value="C:membrane"/>
    <property type="evidence" value="ECO:0007669"/>
    <property type="project" value="UniProtKB-SubCell"/>
</dbReference>
<reference evidence="7 8" key="1">
    <citation type="journal article" date="2012" name="Int. J. Syst. Evol. Microbiol.">
        <title>Flammeovirga pacifica sp. nov., isolated from deep-sea sediment.</title>
        <authorList>
            <person name="Xu H."/>
            <person name="Fu Y."/>
            <person name="Yang N."/>
            <person name="Ding Z."/>
            <person name="Lai Q."/>
            <person name="Zeng R."/>
        </authorList>
    </citation>
    <scope>NUCLEOTIDE SEQUENCE [LARGE SCALE GENOMIC DNA]</scope>
    <source>
        <strain evidence="8">DSM 24597 / LMG 26175 / WPAGA1</strain>
    </source>
</reference>
<accession>A0A1S1Z0H6</accession>